<dbReference type="InterPro" id="IPR001789">
    <property type="entry name" value="Sig_transdc_resp-reg_receiver"/>
</dbReference>
<dbReference type="PROSITE" id="PS50112">
    <property type="entry name" value="PAS"/>
    <property type="match status" value="1"/>
</dbReference>
<feature type="transmembrane region" description="Helical" evidence="7">
    <location>
        <begin position="188"/>
        <end position="215"/>
    </location>
</feature>
<dbReference type="InterPro" id="IPR003661">
    <property type="entry name" value="HisK_dim/P_dom"/>
</dbReference>
<dbReference type="PROSITE" id="PS50113">
    <property type="entry name" value="PAC"/>
    <property type="match status" value="2"/>
</dbReference>
<evidence type="ECO:0000256" key="3">
    <source>
        <dbReference type="ARBA" id="ARBA00022679"/>
    </source>
</evidence>
<evidence type="ECO:0000259" key="10">
    <source>
        <dbReference type="PROSITE" id="PS50112"/>
    </source>
</evidence>
<dbReference type="InterPro" id="IPR013656">
    <property type="entry name" value="PAS_4"/>
</dbReference>
<proteinExistence type="predicted"/>
<dbReference type="RefSeq" id="WP_217335445.1">
    <property type="nucleotide sequence ID" value="NZ_JAHQZT010000015.1"/>
</dbReference>
<dbReference type="PROSITE" id="PS50110">
    <property type="entry name" value="RESPONSE_REGULATORY"/>
    <property type="match status" value="1"/>
</dbReference>
<dbReference type="SMART" id="SM00388">
    <property type="entry name" value="HisKA"/>
    <property type="match status" value="1"/>
</dbReference>
<evidence type="ECO:0000259" key="8">
    <source>
        <dbReference type="PROSITE" id="PS50109"/>
    </source>
</evidence>
<gene>
    <name evidence="12" type="ORF">KTN04_11865</name>
</gene>
<dbReference type="PROSITE" id="PS50283">
    <property type="entry name" value="NA_SOLUT_SYMP_3"/>
    <property type="match status" value="1"/>
</dbReference>
<evidence type="ECO:0000259" key="11">
    <source>
        <dbReference type="PROSITE" id="PS50113"/>
    </source>
</evidence>
<feature type="coiled-coil region" evidence="6">
    <location>
        <begin position="880"/>
        <end position="907"/>
    </location>
</feature>
<dbReference type="InterPro" id="IPR000014">
    <property type="entry name" value="PAS"/>
</dbReference>
<feature type="transmembrane region" description="Helical" evidence="7">
    <location>
        <begin position="239"/>
        <end position="258"/>
    </location>
</feature>
<dbReference type="SMART" id="SM00387">
    <property type="entry name" value="HATPase_c"/>
    <property type="match status" value="1"/>
</dbReference>
<organism evidence="12 13">
    <name type="scientific">Marinobacterium weihaiense</name>
    <dbReference type="NCBI Taxonomy" id="2851016"/>
    <lineage>
        <taxon>Bacteria</taxon>
        <taxon>Pseudomonadati</taxon>
        <taxon>Pseudomonadota</taxon>
        <taxon>Gammaproteobacteria</taxon>
        <taxon>Oceanospirillales</taxon>
        <taxon>Oceanospirillaceae</taxon>
        <taxon>Marinobacterium</taxon>
    </lineage>
</organism>
<dbReference type="Pfam" id="PF08448">
    <property type="entry name" value="PAS_4"/>
    <property type="match status" value="1"/>
</dbReference>
<dbReference type="EMBL" id="JAHQZT010000015">
    <property type="protein sequence ID" value="MBV0934036.1"/>
    <property type="molecule type" value="Genomic_DNA"/>
</dbReference>
<feature type="domain" description="PAC" evidence="11">
    <location>
        <begin position="709"/>
        <end position="767"/>
    </location>
</feature>
<comment type="caution">
    <text evidence="12">The sequence shown here is derived from an EMBL/GenBank/DDBJ whole genome shotgun (WGS) entry which is preliminary data.</text>
</comment>
<feature type="transmembrane region" description="Helical" evidence="7">
    <location>
        <begin position="439"/>
        <end position="460"/>
    </location>
</feature>
<feature type="transmembrane region" description="Helical" evidence="7">
    <location>
        <begin position="69"/>
        <end position="86"/>
    </location>
</feature>
<dbReference type="InterPro" id="IPR001734">
    <property type="entry name" value="Na/solute_symporter"/>
</dbReference>
<dbReference type="Pfam" id="PF12860">
    <property type="entry name" value="PAS_7"/>
    <property type="match status" value="1"/>
</dbReference>
<dbReference type="CDD" id="cd00082">
    <property type="entry name" value="HisKA"/>
    <property type="match status" value="1"/>
</dbReference>
<protein>
    <recommendedName>
        <fullName evidence="2">histidine kinase</fullName>
        <ecNumber evidence="2">2.7.13.3</ecNumber>
    </recommendedName>
</protein>
<dbReference type="PANTHER" id="PTHR43047">
    <property type="entry name" value="TWO-COMPONENT HISTIDINE PROTEIN KINASE"/>
    <property type="match status" value="1"/>
</dbReference>
<evidence type="ECO:0000313" key="12">
    <source>
        <dbReference type="EMBL" id="MBV0934036.1"/>
    </source>
</evidence>
<dbReference type="CDD" id="cd00130">
    <property type="entry name" value="PAS"/>
    <property type="match status" value="1"/>
</dbReference>
<feature type="domain" description="Response regulatory" evidence="9">
    <location>
        <begin position="1186"/>
        <end position="1309"/>
    </location>
</feature>
<feature type="domain" description="Histidine kinase" evidence="8">
    <location>
        <begin position="949"/>
        <end position="1162"/>
    </location>
</feature>
<dbReference type="Proteomes" id="UP000755551">
    <property type="component" value="Unassembled WGS sequence"/>
</dbReference>
<name>A0ABS6MCK6_9GAMM</name>
<dbReference type="NCBIfam" id="TIGR00229">
    <property type="entry name" value="sensory_box"/>
    <property type="match status" value="1"/>
</dbReference>
<feature type="transmembrane region" description="Helical" evidence="7">
    <location>
        <begin position="279"/>
        <end position="303"/>
    </location>
</feature>
<dbReference type="NCBIfam" id="NF041832">
    <property type="entry name" value="near_NosP_CTERM"/>
    <property type="match status" value="1"/>
</dbReference>
<evidence type="ECO:0000256" key="7">
    <source>
        <dbReference type="SAM" id="Phobius"/>
    </source>
</evidence>
<evidence type="ECO:0000259" key="9">
    <source>
        <dbReference type="PROSITE" id="PS50110"/>
    </source>
</evidence>
<feature type="transmembrane region" description="Helical" evidence="7">
    <location>
        <begin position="379"/>
        <end position="399"/>
    </location>
</feature>
<evidence type="ECO:0000256" key="1">
    <source>
        <dbReference type="ARBA" id="ARBA00000085"/>
    </source>
</evidence>
<evidence type="ECO:0000256" key="5">
    <source>
        <dbReference type="PROSITE-ProRule" id="PRU00169"/>
    </source>
</evidence>
<feature type="domain" description="PAS" evidence="10">
    <location>
        <begin position="768"/>
        <end position="838"/>
    </location>
</feature>
<feature type="transmembrane region" description="Helical" evidence="7">
    <location>
        <begin position="115"/>
        <end position="139"/>
    </location>
</feature>
<feature type="domain" description="PAC" evidence="11">
    <location>
        <begin position="840"/>
        <end position="892"/>
    </location>
</feature>
<dbReference type="SMART" id="SM00448">
    <property type="entry name" value="REC"/>
    <property type="match status" value="1"/>
</dbReference>
<evidence type="ECO:0000256" key="2">
    <source>
        <dbReference type="ARBA" id="ARBA00012438"/>
    </source>
</evidence>
<keyword evidence="13" id="KW-1185">Reference proteome</keyword>
<feature type="transmembrane region" description="Helical" evidence="7">
    <location>
        <begin position="326"/>
        <end position="358"/>
    </location>
</feature>
<dbReference type="SMART" id="SM00091">
    <property type="entry name" value="PAS"/>
    <property type="match status" value="2"/>
</dbReference>
<feature type="transmembrane region" description="Helical" evidence="7">
    <location>
        <begin position="159"/>
        <end position="176"/>
    </location>
</feature>
<keyword evidence="7" id="KW-0812">Transmembrane</keyword>
<keyword evidence="6" id="KW-0175">Coiled coil</keyword>
<comment type="catalytic activity">
    <reaction evidence="1">
        <text>ATP + protein L-histidine = ADP + protein N-phospho-L-histidine.</text>
        <dbReference type="EC" id="2.7.13.3"/>
    </reaction>
</comment>
<evidence type="ECO:0000313" key="13">
    <source>
        <dbReference type="Proteomes" id="UP000755551"/>
    </source>
</evidence>
<dbReference type="PROSITE" id="PS50109">
    <property type="entry name" value="HIS_KIN"/>
    <property type="match status" value="1"/>
</dbReference>
<evidence type="ECO:0000256" key="6">
    <source>
        <dbReference type="SAM" id="Coils"/>
    </source>
</evidence>
<feature type="modified residue" description="4-aspartylphosphate" evidence="5">
    <location>
        <position position="1237"/>
    </location>
</feature>
<keyword evidence="5" id="KW-0597">Phosphoprotein</keyword>
<dbReference type="Pfam" id="PF00072">
    <property type="entry name" value="Response_reg"/>
    <property type="match status" value="1"/>
</dbReference>
<keyword evidence="3" id="KW-0808">Transferase</keyword>
<dbReference type="Pfam" id="PF02518">
    <property type="entry name" value="HATPase_c"/>
    <property type="match status" value="1"/>
</dbReference>
<feature type="transmembrane region" description="Helical" evidence="7">
    <location>
        <begin position="6"/>
        <end position="26"/>
    </location>
</feature>
<accession>A0ABS6MCK6</accession>
<feature type="transmembrane region" description="Helical" evidence="7">
    <location>
        <begin position="38"/>
        <end position="57"/>
    </location>
</feature>
<sequence>MLSGWSIILISLAYLGLLFAIAYFGDKSSAGKQWAGNPVVYSLSLAVYCSSWTFYGAVGRAASTGWEFLATYLGPVIVFLLAIRVIEKIFLVSKQQNITTIADFISSRYGKSQSLAVLVTVIAVMGTIPYIALQLKAVAISYNALAPGATEALSKGSDTALFVALLMAVFAILFGTRHIDATEHHEGLVLAVAFESLVKLTAFVGVGLFVVFGLFDGMDDLAFQIQAQLRYNDNFDTRLSAGFLTEIVLACAAAICLPRQFHVSIVENTRRRNLFTARWLFPLYLLLMALFVLPIATGGLITFTDGQVDADTFVLMLPLEAGSEKLATLAFIGGLSAATSMVIVASITLATMVCNDIVMPLLFRISWLHLNRSKDMGALLLRVRRITIFCLLLMGYFYYRILGEQGPLASFGLLAFVAAIQFLPAIIGGIYWKGGTRHGVLAGLAAGCLLWLYTLVVPTLNSARLIPFEWLPQLSGNDTWLSPTSLFGLTGLDPLTHGVLWSLGTNTLLFVLVSRLANQRLVDRIQASAFVNIAAKGIADPSRHFGQVTVGDLQMLSERFLGMTRTRQAFSNFGRRQGDGPPMAAEKASPELIQHTERLLAGAIGASSARIVMDSTLRGKEMEIGDVVTIVDEASQALRFNRSLLQSTIENISLGISVVDQQMRLVAWNRPYIEMFNYPEGLICVGRPIEEVFRYNAIKGEYGLGDVEYQVKMRLESIRTGAPHSYERHRPDGTVLEVRGNPMPNGGYVNTYMDITEHKRVEEALRESEQNIRIYTDNVPVLIGYLDPDKRFLFINKAYADAFGLDRHTIAGASVLDVLPHYEFEHRRQYIDAVLKGERQRFETKLPPRDGRERFAEVTYIPHIGEYGDVLGYFTLYQDITERRKAEQALQETNENLEQRVRERTHALSVVNKELRKENTIRALMEDELRQAKSDAEAANFGKTRFLAAASHDLLQPLNAARLFTSALAQQSHSESTSQLVENLDGSLKAAEELITAILDISKLDAGALEPVLTHFSLESLFQPLSTEFSLLARDKGLKFDTVNCRQVVYSDQTLLRRIMQNFLSNAMRYTASGRVLMGARRVGKQLRLEVWDTGVGIPENKLQEVFEEFKRIDNPKHSQVKGLGLGLAITDRIARMLGHQLKVRSWPGRGTVFSITLPLGDPAKAEKARPKQRGWIRSKGLNGIKVLVIDNEPKILEGMGALLNGWSCEVVTALSADEALATLAEHAWVPDIVLADYHLGETDTGIMALHELALLEGQPADADYFTPAIVITADRTDEVRDEIQAAGAQLLTKPVKPAALRAMINKIIANIRAEKEQSGQ</sequence>
<keyword evidence="4" id="KW-0418">Kinase</keyword>
<evidence type="ECO:0000256" key="4">
    <source>
        <dbReference type="ARBA" id="ARBA00022777"/>
    </source>
</evidence>
<keyword evidence="7" id="KW-1133">Transmembrane helix</keyword>
<dbReference type="EC" id="2.7.13.3" evidence="2"/>
<dbReference type="InterPro" id="IPR005467">
    <property type="entry name" value="His_kinase_dom"/>
</dbReference>
<dbReference type="CDD" id="cd00156">
    <property type="entry name" value="REC"/>
    <property type="match status" value="1"/>
</dbReference>
<dbReference type="InterPro" id="IPR000700">
    <property type="entry name" value="PAS-assoc_C"/>
</dbReference>
<dbReference type="PANTHER" id="PTHR43047:SF9">
    <property type="entry name" value="HISTIDINE KINASE"/>
    <property type="match status" value="1"/>
</dbReference>
<reference evidence="12 13" key="1">
    <citation type="submission" date="2021-06" db="EMBL/GenBank/DDBJ databases">
        <title>Bacterium isolated from marine sediment.</title>
        <authorList>
            <person name="Zhu K.-L."/>
            <person name="Du Z.-J."/>
            <person name="Liang Q.-Y."/>
        </authorList>
    </citation>
    <scope>NUCLEOTIDE SEQUENCE [LARGE SCALE GENOMIC DNA]</scope>
    <source>
        <strain evidence="12 13">A346</strain>
    </source>
</reference>
<dbReference type="CDD" id="cd10322">
    <property type="entry name" value="SLC5sbd"/>
    <property type="match status" value="1"/>
</dbReference>
<keyword evidence="7" id="KW-0472">Membrane</keyword>
<dbReference type="InterPro" id="IPR003594">
    <property type="entry name" value="HATPase_dom"/>
</dbReference>
<feature type="transmembrane region" description="Helical" evidence="7">
    <location>
        <begin position="411"/>
        <end position="432"/>
    </location>
</feature>
<dbReference type="Pfam" id="PF00512">
    <property type="entry name" value="HisKA"/>
    <property type="match status" value="1"/>
</dbReference>